<accession>A0AAV1KX71</accession>
<sequence length="74" mass="8676">MVAPQVQPLQNPFDDAAFYLNNHQTLLSNDYIEQNSNKPHTITSDTKAHQHNVTKRKSHETIKQQYFKAKLRKK</sequence>
<protein>
    <submittedName>
        <fullName evidence="2">Uncharacterized protein</fullName>
    </submittedName>
</protein>
<proteinExistence type="predicted"/>
<feature type="compositionally biased region" description="Basic residues" evidence="1">
    <location>
        <begin position="49"/>
        <end position="58"/>
    </location>
</feature>
<reference evidence="2 3" key="1">
    <citation type="submission" date="2023-11" db="EMBL/GenBank/DDBJ databases">
        <authorList>
            <person name="Hedman E."/>
            <person name="Englund M."/>
            <person name="Stromberg M."/>
            <person name="Nyberg Akerstrom W."/>
            <person name="Nylinder S."/>
            <person name="Jareborg N."/>
            <person name="Kallberg Y."/>
            <person name="Kronander E."/>
        </authorList>
    </citation>
    <scope>NUCLEOTIDE SEQUENCE [LARGE SCALE GENOMIC DNA]</scope>
</reference>
<gene>
    <name evidence="2" type="ORF">PARMNEM_LOCUS8410</name>
</gene>
<dbReference type="Proteomes" id="UP001314205">
    <property type="component" value="Unassembled WGS sequence"/>
</dbReference>
<feature type="compositionally biased region" description="Polar residues" evidence="1">
    <location>
        <begin position="36"/>
        <end position="45"/>
    </location>
</feature>
<organism evidence="2 3">
    <name type="scientific">Parnassius mnemosyne</name>
    <name type="common">clouded apollo</name>
    <dbReference type="NCBI Taxonomy" id="213953"/>
    <lineage>
        <taxon>Eukaryota</taxon>
        <taxon>Metazoa</taxon>
        <taxon>Ecdysozoa</taxon>
        <taxon>Arthropoda</taxon>
        <taxon>Hexapoda</taxon>
        <taxon>Insecta</taxon>
        <taxon>Pterygota</taxon>
        <taxon>Neoptera</taxon>
        <taxon>Endopterygota</taxon>
        <taxon>Lepidoptera</taxon>
        <taxon>Glossata</taxon>
        <taxon>Ditrysia</taxon>
        <taxon>Papilionoidea</taxon>
        <taxon>Papilionidae</taxon>
        <taxon>Parnassiinae</taxon>
        <taxon>Parnassini</taxon>
        <taxon>Parnassius</taxon>
        <taxon>Driopa</taxon>
    </lineage>
</organism>
<evidence type="ECO:0000313" key="2">
    <source>
        <dbReference type="EMBL" id="CAK1587653.1"/>
    </source>
</evidence>
<evidence type="ECO:0000313" key="3">
    <source>
        <dbReference type="Proteomes" id="UP001314205"/>
    </source>
</evidence>
<dbReference type="AlphaFoldDB" id="A0AAV1KX71"/>
<dbReference type="EMBL" id="CAVLGL010000082">
    <property type="protein sequence ID" value="CAK1587653.1"/>
    <property type="molecule type" value="Genomic_DNA"/>
</dbReference>
<evidence type="ECO:0000256" key="1">
    <source>
        <dbReference type="SAM" id="MobiDB-lite"/>
    </source>
</evidence>
<name>A0AAV1KX71_9NEOP</name>
<keyword evidence="3" id="KW-1185">Reference proteome</keyword>
<comment type="caution">
    <text evidence="2">The sequence shown here is derived from an EMBL/GenBank/DDBJ whole genome shotgun (WGS) entry which is preliminary data.</text>
</comment>
<feature type="region of interest" description="Disordered" evidence="1">
    <location>
        <begin position="36"/>
        <end position="60"/>
    </location>
</feature>